<keyword evidence="3" id="KW-1185">Reference proteome</keyword>
<evidence type="ECO:0000313" key="2">
    <source>
        <dbReference type="EMBL" id="BCX31006.1"/>
    </source>
</evidence>
<evidence type="ECO:0000256" key="1">
    <source>
        <dbReference type="SAM" id="Phobius"/>
    </source>
</evidence>
<dbReference type="Proteomes" id="UP000825100">
    <property type="component" value="Chromosome"/>
</dbReference>
<sequence>MSPMYLLLAVVVYQGILRSTLCKKMSNSKLVVFLAHYSYGVYLGHGIVLLLITPYLRFSSGILSIIVTFFVAYLISVMFATLIDSLIIKQEKRILLRKF</sequence>
<dbReference type="EMBL" id="AP024685">
    <property type="protein sequence ID" value="BCX31006.1"/>
    <property type="molecule type" value="Genomic_DNA"/>
</dbReference>
<keyword evidence="1" id="KW-1133">Transmembrane helix</keyword>
<organism evidence="2 3">
    <name type="scientific">Latilactobacillus curvatus</name>
    <name type="common">Lactobacillus curvatus</name>
    <dbReference type="NCBI Taxonomy" id="28038"/>
    <lineage>
        <taxon>Bacteria</taxon>
        <taxon>Bacillati</taxon>
        <taxon>Bacillota</taxon>
        <taxon>Bacilli</taxon>
        <taxon>Lactobacillales</taxon>
        <taxon>Lactobacillaceae</taxon>
        <taxon>Latilactobacillus</taxon>
    </lineage>
</organism>
<gene>
    <name evidence="2" type="ORF">LTWDN19_15730</name>
</gene>
<protein>
    <recommendedName>
        <fullName evidence="4">Acyltransferase 3 domain-containing protein</fullName>
    </recommendedName>
</protein>
<evidence type="ECO:0000313" key="3">
    <source>
        <dbReference type="Proteomes" id="UP000825100"/>
    </source>
</evidence>
<feature type="transmembrane region" description="Helical" evidence="1">
    <location>
        <begin position="6"/>
        <end position="22"/>
    </location>
</feature>
<feature type="transmembrane region" description="Helical" evidence="1">
    <location>
        <begin position="62"/>
        <end position="88"/>
    </location>
</feature>
<accession>A0ABM7QV41</accession>
<evidence type="ECO:0008006" key="4">
    <source>
        <dbReference type="Google" id="ProtNLM"/>
    </source>
</evidence>
<feature type="transmembrane region" description="Helical" evidence="1">
    <location>
        <begin position="34"/>
        <end position="56"/>
    </location>
</feature>
<reference evidence="2 3" key="1">
    <citation type="submission" date="2021-05" db="EMBL/GenBank/DDBJ databases">
        <title>Complete Genome Sequence of Latilactobacillus sp. Strain WDN19, a High D-Aspartate-producing Lactic Acid Bacterium Isolated from a Japanese Pickle.</title>
        <authorList>
            <person name="Kajitani K."/>
            <person name="Takahashi S."/>
        </authorList>
    </citation>
    <scope>NUCLEOTIDE SEQUENCE [LARGE SCALE GENOMIC DNA]</scope>
    <source>
        <strain evidence="2 3">WDN19</strain>
    </source>
</reference>
<name>A0ABM7QV41_LATCU</name>
<keyword evidence="1" id="KW-0812">Transmembrane</keyword>
<keyword evidence="1" id="KW-0472">Membrane</keyword>
<proteinExistence type="predicted"/>